<dbReference type="Pfam" id="PF00082">
    <property type="entry name" value="Peptidase_S8"/>
    <property type="match status" value="1"/>
</dbReference>
<feature type="region of interest" description="Disordered" evidence="11">
    <location>
        <begin position="79"/>
        <end position="98"/>
    </location>
</feature>
<keyword evidence="6 10" id="KW-0378">Hydrolase</keyword>
<evidence type="ECO:0000256" key="2">
    <source>
        <dbReference type="ARBA" id="ARBA00011073"/>
    </source>
</evidence>
<protein>
    <submittedName>
        <fullName evidence="15">Type VII secretion-associated serine protease mycosin</fullName>
    </submittedName>
</protein>
<organism evidence="15 16">
    <name type="scientific">Micromonospora pallida</name>
    <dbReference type="NCBI Taxonomy" id="145854"/>
    <lineage>
        <taxon>Bacteria</taxon>
        <taxon>Bacillati</taxon>
        <taxon>Actinomycetota</taxon>
        <taxon>Actinomycetes</taxon>
        <taxon>Micromonosporales</taxon>
        <taxon>Micromonosporaceae</taxon>
        <taxon>Micromonospora</taxon>
    </lineage>
</organism>
<keyword evidence="8 12" id="KW-1133">Transmembrane helix</keyword>
<evidence type="ECO:0000256" key="1">
    <source>
        <dbReference type="ARBA" id="ARBA00004162"/>
    </source>
</evidence>
<keyword evidence="4 10" id="KW-0645">Protease</keyword>
<feature type="compositionally biased region" description="Low complexity" evidence="11">
    <location>
        <begin position="321"/>
        <end position="333"/>
    </location>
</feature>
<evidence type="ECO:0000313" key="15">
    <source>
        <dbReference type="EMBL" id="SCL36049.1"/>
    </source>
</evidence>
<dbReference type="NCBIfam" id="TIGR03921">
    <property type="entry name" value="T7SS_mycosin"/>
    <property type="match status" value="1"/>
</dbReference>
<accession>A0A1C6T356</accession>
<dbReference type="InterPro" id="IPR000209">
    <property type="entry name" value="Peptidase_S8/S53_dom"/>
</dbReference>
<evidence type="ECO:0000256" key="9">
    <source>
        <dbReference type="ARBA" id="ARBA00023136"/>
    </source>
</evidence>
<comment type="similarity">
    <text evidence="2 10">Belongs to the peptidase S8 family.</text>
</comment>
<evidence type="ECO:0000256" key="8">
    <source>
        <dbReference type="ARBA" id="ARBA00022989"/>
    </source>
</evidence>
<gene>
    <name evidence="15" type="ORF">GA0074692_4251</name>
</gene>
<evidence type="ECO:0000256" key="6">
    <source>
        <dbReference type="ARBA" id="ARBA00022801"/>
    </source>
</evidence>
<dbReference type="OrthoDB" id="5240330at2"/>
<dbReference type="PANTHER" id="PTHR43806:SF11">
    <property type="entry name" value="CEREVISIN-RELATED"/>
    <property type="match status" value="1"/>
</dbReference>
<dbReference type="STRING" id="145854.GA0074692_4251"/>
<feature type="active site" description="Charge relay system" evidence="10">
    <location>
        <position position="247"/>
    </location>
</feature>
<evidence type="ECO:0000256" key="12">
    <source>
        <dbReference type="SAM" id="Phobius"/>
    </source>
</evidence>
<feature type="region of interest" description="Disordered" evidence="11">
    <location>
        <begin position="312"/>
        <end position="336"/>
    </location>
</feature>
<feature type="chain" id="PRO_5008746322" evidence="13">
    <location>
        <begin position="26"/>
        <end position="378"/>
    </location>
</feature>
<dbReference type="EMBL" id="FMHW01000002">
    <property type="protein sequence ID" value="SCL36049.1"/>
    <property type="molecule type" value="Genomic_DNA"/>
</dbReference>
<evidence type="ECO:0000313" key="16">
    <source>
        <dbReference type="Proteomes" id="UP000198959"/>
    </source>
</evidence>
<dbReference type="GO" id="GO:0004252">
    <property type="term" value="F:serine-type endopeptidase activity"/>
    <property type="evidence" value="ECO:0007669"/>
    <property type="project" value="UniProtKB-UniRule"/>
</dbReference>
<dbReference type="Proteomes" id="UP000198959">
    <property type="component" value="Unassembled WGS sequence"/>
</dbReference>
<keyword evidence="5 12" id="KW-0812">Transmembrane</keyword>
<keyword evidence="7 10" id="KW-0720">Serine protease</keyword>
<reference evidence="16" key="1">
    <citation type="submission" date="2016-06" db="EMBL/GenBank/DDBJ databases">
        <authorList>
            <person name="Varghese N."/>
            <person name="Submissions Spin"/>
        </authorList>
    </citation>
    <scope>NUCLEOTIDE SEQUENCE [LARGE SCALE GENOMIC DNA]</scope>
    <source>
        <strain evidence="16">DSM 43817</strain>
    </source>
</reference>
<dbReference type="InterPro" id="IPR023834">
    <property type="entry name" value="T7SS_pept_S8A_mycosin"/>
</dbReference>
<evidence type="ECO:0000256" key="11">
    <source>
        <dbReference type="SAM" id="MobiDB-lite"/>
    </source>
</evidence>
<feature type="active site" description="Charge relay system" evidence="10">
    <location>
        <position position="92"/>
    </location>
</feature>
<dbReference type="InterPro" id="IPR036852">
    <property type="entry name" value="Peptidase_S8/S53_dom_sf"/>
</dbReference>
<feature type="active site" description="Charge relay system" evidence="10">
    <location>
        <position position="58"/>
    </location>
</feature>
<dbReference type="AlphaFoldDB" id="A0A1C6T356"/>
<name>A0A1C6T356_9ACTN</name>
<dbReference type="InterPro" id="IPR050131">
    <property type="entry name" value="Peptidase_S8_subtilisin-like"/>
</dbReference>
<evidence type="ECO:0000256" key="4">
    <source>
        <dbReference type="ARBA" id="ARBA00022670"/>
    </source>
</evidence>
<comment type="subcellular location">
    <subcellularLocation>
        <location evidence="1">Cell membrane</location>
        <topology evidence="1">Single-pass membrane protein</topology>
    </subcellularLocation>
</comment>
<evidence type="ECO:0000256" key="7">
    <source>
        <dbReference type="ARBA" id="ARBA00022825"/>
    </source>
</evidence>
<dbReference type="PRINTS" id="PR00723">
    <property type="entry name" value="SUBTILISIN"/>
</dbReference>
<feature type="domain" description="Peptidase S8/S53" evidence="14">
    <location>
        <begin position="49"/>
        <end position="295"/>
    </location>
</feature>
<dbReference type="PROSITE" id="PS51892">
    <property type="entry name" value="SUBTILASE"/>
    <property type="match status" value="1"/>
</dbReference>
<proteinExistence type="inferred from homology"/>
<feature type="signal peptide" evidence="13">
    <location>
        <begin position="1"/>
        <end position="25"/>
    </location>
</feature>
<sequence length="378" mass="37892">MRSRAALATLAVAATIILPATPAHADRIRDDQWHLRFLKVAEAHRITQGEGVVVAVPDTGVDPHPDLRNNLLPGTDIIAGGSGDGRQDPNSHGSGMAGLIAAHGQEGNSGALGIAPKAKILPIMASSRENIGSADSLAAAIKFATSKGVGVISISSGGGSNTDLHTAVEAALAADIVVVAAAGNHPQDFVVGYPARHPGVIAVGGVDRKGNHATVSVTGREIAVVAPATDIYSTSMNGKYRKGTGTSNSTAIVAGAVALIRAKYPDLSAAEVTHRLTATAVDKGAPGRDDEYGYGVIDLVAALTADVPPLAGQPATASASAEVTPTTTAAGPEAEGDDDTMRWLLAAGGLAVLGGGAAWALAARRRRRAGTAPTPTGG</sequence>
<keyword evidence="9 12" id="KW-0472">Membrane</keyword>
<keyword evidence="13" id="KW-0732">Signal</keyword>
<evidence type="ECO:0000256" key="3">
    <source>
        <dbReference type="ARBA" id="ARBA00022475"/>
    </source>
</evidence>
<keyword evidence="16" id="KW-1185">Reference proteome</keyword>
<evidence type="ECO:0000256" key="5">
    <source>
        <dbReference type="ARBA" id="ARBA00022692"/>
    </source>
</evidence>
<dbReference type="SUPFAM" id="SSF52743">
    <property type="entry name" value="Subtilisin-like"/>
    <property type="match status" value="1"/>
</dbReference>
<evidence type="ECO:0000259" key="14">
    <source>
        <dbReference type="Pfam" id="PF00082"/>
    </source>
</evidence>
<dbReference type="GO" id="GO:0006508">
    <property type="term" value="P:proteolysis"/>
    <property type="evidence" value="ECO:0007669"/>
    <property type="project" value="UniProtKB-KW"/>
</dbReference>
<dbReference type="PANTHER" id="PTHR43806">
    <property type="entry name" value="PEPTIDASE S8"/>
    <property type="match status" value="1"/>
</dbReference>
<dbReference type="InterPro" id="IPR015500">
    <property type="entry name" value="Peptidase_S8_subtilisin-rel"/>
</dbReference>
<feature type="transmembrane region" description="Helical" evidence="12">
    <location>
        <begin position="343"/>
        <end position="362"/>
    </location>
</feature>
<evidence type="ECO:0000256" key="10">
    <source>
        <dbReference type="PROSITE-ProRule" id="PRU01240"/>
    </source>
</evidence>
<dbReference type="RefSeq" id="WP_091646862.1">
    <property type="nucleotide sequence ID" value="NZ_FMHW01000002.1"/>
</dbReference>
<dbReference type="Gene3D" id="3.40.50.200">
    <property type="entry name" value="Peptidase S8/S53 domain"/>
    <property type="match status" value="1"/>
</dbReference>
<evidence type="ECO:0000256" key="13">
    <source>
        <dbReference type="SAM" id="SignalP"/>
    </source>
</evidence>
<dbReference type="GO" id="GO:0005886">
    <property type="term" value="C:plasma membrane"/>
    <property type="evidence" value="ECO:0007669"/>
    <property type="project" value="UniProtKB-SubCell"/>
</dbReference>
<keyword evidence="3" id="KW-1003">Cell membrane</keyword>